<sequence length="77" mass="7600">MFGRGPSLSLVPTKGKAILPPPPTMALTGRNSGTSEAAGGAAAQINNGRFDPPVSVSLAPSAPGYLPSLSGRGLANK</sequence>
<organism evidence="2 3">
    <name type="scientific">Nesidiocoris tenuis</name>
    <dbReference type="NCBI Taxonomy" id="355587"/>
    <lineage>
        <taxon>Eukaryota</taxon>
        <taxon>Metazoa</taxon>
        <taxon>Ecdysozoa</taxon>
        <taxon>Arthropoda</taxon>
        <taxon>Hexapoda</taxon>
        <taxon>Insecta</taxon>
        <taxon>Pterygota</taxon>
        <taxon>Neoptera</taxon>
        <taxon>Paraneoptera</taxon>
        <taxon>Hemiptera</taxon>
        <taxon>Heteroptera</taxon>
        <taxon>Panheteroptera</taxon>
        <taxon>Cimicomorpha</taxon>
        <taxon>Miridae</taxon>
        <taxon>Dicyphina</taxon>
        <taxon>Nesidiocoris</taxon>
    </lineage>
</organism>
<reference evidence="2 3" key="1">
    <citation type="submission" date="2023-09" db="EMBL/GenBank/DDBJ databases">
        <title>Nesidiocoris tenuis whole genome shotgun sequence.</title>
        <authorList>
            <person name="Shibata T."/>
            <person name="Shimoda M."/>
            <person name="Kobayashi T."/>
            <person name="Uehara T."/>
        </authorList>
    </citation>
    <scope>NUCLEOTIDE SEQUENCE [LARGE SCALE GENOMIC DNA]</scope>
    <source>
        <strain evidence="2 3">Japan</strain>
    </source>
</reference>
<accession>A0ABN7BIA6</accession>
<dbReference type="Proteomes" id="UP001307889">
    <property type="component" value="Chromosome 15"/>
</dbReference>
<gene>
    <name evidence="2" type="ORF">NTJ_16095</name>
</gene>
<evidence type="ECO:0000313" key="2">
    <source>
        <dbReference type="EMBL" id="BET03276.1"/>
    </source>
</evidence>
<evidence type="ECO:0000313" key="3">
    <source>
        <dbReference type="Proteomes" id="UP001307889"/>
    </source>
</evidence>
<protein>
    <submittedName>
        <fullName evidence="2">Uncharacterized protein</fullName>
    </submittedName>
</protein>
<keyword evidence="3" id="KW-1185">Reference proteome</keyword>
<feature type="region of interest" description="Disordered" evidence="1">
    <location>
        <begin position="1"/>
        <end position="54"/>
    </location>
</feature>
<name>A0ABN7BIA6_9HEMI</name>
<proteinExistence type="predicted"/>
<dbReference type="EMBL" id="AP028923">
    <property type="protein sequence ID" value="BET03276.1"/>
    <property type="molecule type" value="Genomic_DNA"/>
</dbReference>
<evidence type="ECO:0000256" key="1">
    <source>
        <dbReference type="SAM" id="MobiDB-lite"/>
    </source>
</evidence>